<evidence type="ECO:0000313" key="3">
    <source>
        <dbReference type="EMBL" id="RXW14800.1"/>
    </source>
</evidence>
<feature type="region of interest" description="Disordered" evidence="1">
    <location>
        <begin position="44"/>
        <end position="73"/>
    </location>
</feature>
<dbReference type="Gene3D" id="1.10.1520.10">
    <property type="entry name" value="Ribonuclease III domain"/>
    <property type="match status" value="1"/>
</dbReference>
<proteinExistence type="predicted"/>
<dbReference type="InterPro" id="IPR000999">
    <property type="entry name" value="RNase_III_dom"/>
</dbReference>
<dbReference type="InterPro" id="IPR036389">
    <property type="entry name" value="RNase_III_sf"/>
</dbReference>
<evidence type="ECO:0000256" key="1">
    <source>
        <dbReference type="SAM" id="MobiDB-lite"/>
    </source>
</evidence>
<dbReference type="SUPFAM" id="SSF69065">
    <property type="entry name" value="RNase III domain-like"/>
    <property type="match status" value="1"/>
</dbReference>
<dbReference type="InterPro" id="IPR040030">
    <property type="entry name" value="Ribosomal_mL57"/>
</dbReference>
<dbReference type="GO" id="GO:0003735">
    <property type="term" value="F:structural constituent of ribosome"/>
    <property type="evidence" value="ECO:0007669"/>
    <property type="project" value="InterPro"/>
</dbReference>
<evidence type="ECO:0000259" key="2">
    <source>
        <dbReference type="Pfam" id="PF14622"/>
    </source>
</evidence>
<evidence type="ECO:0000313" key="4">
    <source>
        <dbReference type="Proteomes" id="UP000290288"/>
    </source>
</evidence>
<reference evidence="3 4" key="1">
    <citation type="submission" date="2019-01" db="EMBL/GenBank/DDBJ databases">
        <title>Draft genome sequence of Psathyrella aberdarensis IHI B618.</title>
        <authorList>
            <person name="Buettner E."/>
            <person name="Kellner H."/>
        </authorList>
    </citation>
    <scope>NUCLEOTIDE SEQUENCE [LARGE SCALE GENOMIC DNA]</scope>
    <source>
        <strain evidence="3 4">IHI B618</strain>
    </source>
</reference>
<dbReference type="Proteomes" id="UP000290288">
    <property type="component" value="Unassembled WGS sequence"/>
</dbReference>
<accession>A0A4Q2D5U7</accession>
<dbReference type="EMBL" id="SDEE01000643">
    <property type="protein sequence ID" value="RXW14800.1"/>
    <property type="molecule type" value="Genomic_DNA"/>
</dbReference>
<dbReference type="GO" id="GO:0004525">
    <property type="term" value="F:ribonuclease III activity"/>
    <property type="evidence" value="ECO:0007669"/>
    <property type="project" value="InterPro"/>
</dbReference>
<dbReference type="AlphaFoldDB" id="A0A4Q2D5U7"/>
<gene>
    <name evidence="3" type="ORF">EST38_g11054</name>
</gene>
<dbReference type="PANTHER" id="PTHR28160">
    <property type="entry name" value="54S RIBOSOMAL PROTEIN L15, MITOCHONDRIAL"/>
    <property type="match status" value="1"/>
</dbReference>
<name>A0A4Q2D5U7_9AGAR</name>
<organism evidence="3 4">
    <name type="scientific">Candolleomyces aberdarensis</name>
    <dbReference type="NCBI Taxonomy" id="2316362"/>
    <lineage>
        <taxon>Eukaryota</taxon>
        <taxon>Fungi</taxon>
        <taxon>Dikarya</taxon>
        <taxon>Basidiomycota</taxon>
        <taxon>Agaricomycotina</taxon>
        <taxon>Agaricomycetes</taxon>
        <taxon>Agaricomycetidae</taxon>
        <taxon>Agaricales</taxon>
        <taxon>Agaricineae</taxon>
        <taxon>Psathyrellaceae</taxon>
        <taxon>Candolleomyces</taxon>
    </lineage>
</organism>
<protein>
    <recommendedName>
        <fullName evidence="2">RNase III domain-containing protein</fullName>
    </recommendedName>
</protein>
<dbReference type="PANTHER" id="PTHR28160:SF1">
    <property type="entry name" value="LARGE RIBOSOMAL SUBUNIT PROTEIN ML57"/>
    <property type="match status" value="1"/>
</dbReference>
<feature type="compositionally biased region" description="Polar residues" evidence="1">
    <location>
        <begin position="54"/>
        <end position="68"/>
    </location>
</feature>
<feature type="compositionally biased region" description="Low complexity" evidence="1">
    <location>
        <begin position="278"/>
        <end position="291"/>
    </location>
</feature>
<keyword evidence="4" id="KW-1185">Reference proteome</keyword>
<feature type="region of interest" description="Disordered" evidence="1">
    <location>
        <begin position="270"/>
        <end position="291"/>
    </location>
</feature>
<dbReference type="GO" id="GO:0005762">
    <property type="term" value="C:mitochondrial large ribosomal subunit"/>
    <property type="evidence" value="ECO:0007669"/>
    <property type="project" value="InterPro"/>
</dbReference>
<feature type="domain" description="RNase III" evidence="2">
    <location>
        <begin position="109"/>
        <end position="248"/>
    </location>
</feature>
<dbReference type="GO" id="GO:0006396">
    <property type="term" value="P:RNA processing"/>
    <property type="evidence" value="ECO:0007669"/>
    <property type="project" value="InterPro"/>
</dbReference>
<dbReference type="GO" id="GO:0032543">
    <property type="term" value="P:mitochondrial translation"/>
    <property type="evidence" value="ECO:0007669"/>
    <property type="project" value="InterPro"/>
</dbReference>
<dbReference type="OrthoDB" id="2281895at2759"/>
<sequence>MYRSKRCLESCLRSLNSSKLACRSTATTTSFSAARYYAQAAAAQRGPDVLAQEPPTNYRRQPQGTQGKQRVAPEDDLNGLAEKPAAEAEHAARLAEHLNGLFPSLKFPSELAHRILTHSSHVSAKYGSNSSFSFTGRRVLECYLNLFLTASRALKPSHDLNTIAEHTLNANLLGEQIGSRWGYNKAIQWTPAVSRSQLETTKNPEALIRRIGLYKVQGDAVAATLGGIYFQFGGSVAHKVFHTQILPHLLVKGGLPEAFHEEALALAKQMGGSDATLPEPESPSSSPSTSS</sequence>
<comment type="caution">
    <text evidence="3">The sequence shown here is derived from an EMBL/GenBank/DDBJ whole genome shotgun (WGS) entry which is preliminary data.</text>
</comment>
<dbReference type="Pfam" id="PF14622">
    <property type="entry name" value="Ribonucleas_3_3"/>
    <property type="match status" value="1"/>
</dbReference>